<reference evidence="5 6" key="1">
    <citation type="submission" date="2016-10" db="EMBL/GenBank/DDBJ databases">
        <authorList>
            <person name="de Groot N.N."/>
        </authorList>
    </citation>
    <scope>NUCLEOTIDE SEQUENCE [LARGE SCALE GENOMIC DNA]</scope>
    <source>
        <strain evidence="5 6">CGMCC 1.6762</strain>
    </source>
</reference>
<keyword evidence="1" id="KW-0472">Membrane</keyword>
<feature type="domain" description="DUF5643" evidence="3">
    <location>
        <begin position="225"/>
        <end position="336"/>
    </location>
</feature>
<dbReference type="Pfam" id="PF13786">
    <property type="entry name" value="DUF4179"/>
    <property type="match status" value="1"/>
</dbReference>
<name>A0A1G7AIF4_9BACL</name>
<keyword evidence="1" id="KW-1133">Transmembrane helix</keyword>
<gene>
    <name evidence="4" type="ORF">EJA12_13160</name>
    <name evidence="5" type="ORF">SAMN04488126_10432</name>
</gene>
<dbReference type="EMBL" id="RWGW01000023">
    <property type="protein sequence ID" value="RSK24825.1"/>
    <property type="molecule type" value="Genomic_DNA"/>
</dbReference>
<accession>A0A1G7AIF4</accession>
<sequence length="434" mass="48573">MIDREEERLRHMKDRLDKIPIPEEALSCAIRAGVRQESQGRTLKKKAIKMIWPAAAAAVLLLAFVLSIRISPAFAQAVSSLPGMAPVVELIQNDKGMKAIIDNEYYEELHVTDNDGSFTITLNGIIADQSGMVISFTVDSAAGLKDPFLETPELYHNGQLIEHRGISFNYPSDDGKISNEQLIHYNFAEPLAPDVTDFELRLKLREGDTSVFSLPFTLKKPIAQSKSHQLNQTVTIGGQKLTIRSIDIHPLRVEVNVMEDPDNTMDILQYEDMRLESESGEVWSSISNGITATWEEDGSETYFLQSNFFTQPDRLVFRMSRLQALQKTEQLVVNTLTGKVLETPSDGKLEVTKLSPTLVETKLKTGAEFGYGYLRDAVDSNGKTIDLASGGSWQIDDYSYSDLTFKNGDYSNPITIHFFAYPNYIEGDVTVRLE</sequence>
<dbReference type="OrthoDB" id="2725974at2"/>
<evidence type="ECO:0000313" key="4">
    <source>
        <dbReference type="EMBL" id="RSK24825.1"/>
    </source>
</evidence>
<protein>
    <submittedName>
        <fullName evidence="4">DUF4179 domain-containing protein</fullName>
    </submittedName>
</protein>
<dbReference type="InterPro" id="IPR025436">
    <property type="entry name" value="DUF4179"/>
</dbReference>
<dbReference type="STRING" id="426756.SAMN04488126_10432"/>
<evidence type="ECO:0000259" key="3">
    <source>
        <dbReference type="Pfam" id="PF18705"/>
    </source>
</evidence>
<evidence type="ECO:0000256" key="1">
    <source>
        <dbReference type="SAM" id="Phobius"/>
    </source>
</evidence>
<dbReference type="EMBL" id="FNAR01000004">
    <property type="protein sequence ID" value="SDE14601.1"/>
    <property type="molecule type" value="Genomic_DNA"/>
</dbReference>
<proteinExistence type="predicted"/>
<keyword evidence="1" id="KW-0812">Transmembrane</keyword>
<feature type="transmembrane region" description="Helical" evidence="1">
    <location>
        <begin position="50"/>
        <end position="70"/>
    </location>
</feature>
<keyword evidence="7" id="KW-1185">Reference proteome</keyword>
<dbReference type="Gene3D" id="2.60.40.1630">
    <property type="entry name" value="bacillus anthracis domain"/>
    <property type="match status" value="1"/>
</dbReference>
<dbReference type="RefSeq" id="WP_092095068.1">
    <property type="nucleotide sequence ID" value="NZ_FNAR01000004.1"/>
</dbReference>
<dbReference type="AlphaFoldDB" id="A0A1G7AIF4"/>
<evidence type="ECO:0000313" key="7">
    <source>
        <dbReference type="Proteomes" id="UP000272481"/>
    </source>
</evidence>
<dbReference type="Proteomes" id="UP000272481">
    <property type="component" value="Unassembled WGS sequence"/>
</dbReference>
<feature type="domain" description="DUF4179" evidence="2">
    <location>
        <begin position="45"/>
        <end position="140"/>
    </location>
</feature>
<dbReference type="InterPro" id="IPR040680">
    <property type="entry name" value="DUF5643"/>
</dbReference>
<evidence type="ECO:0000313" key="6">
    <source>
        <dbReference type="Proteomes" id="UP000198823"/>
    </source>
</evidence>
<organism evidence="5 6">
    <name type="scientific">Bhargavaea beijingensis</name>
    <dbReference type="NCBI Taxonomy" id="426756"/>
    <lineage>
        <taxon>Bacteria</taxon>
        <taxon>Bacillati</taxon>
        <taxon>Bacillota</taxon>
        <taxon>Bacilli</taxon>
        <taxon>Bacillales</taxon>
        <taxon>Caryophanaceae</taxon>
        <taxon>Bhargavaea</taxon>
    </lineage>
</organism>
<reference evidence="4 7" key="2">
    <citation type="submission" date="2018-12" db="EMBL/GenBank/DDBJ databases">
        <title>Comparitive functional genomics of dry heat resistant strains isolated from the viking spacecraft.</title>
        <authorList>
            <person name="Seuylemezian A."/>
            <person name="Vaishampayan P."/>
        </authorList>
    </citation>
    <scope>NUCLEOTIDE SEQUENCE [LARGE SCALE GENOMIC DNA]</scope>
    <source>
        <strain evidence="4 7">M6-11</strain>
    </source>
</reference>
<dbReference type="Pfam" id="PF18705">
    <property type="entry name" value="DUF5643"/>
    <property type="match status" value="1"/>
</dbReference>
<evidence type="ECO:0000259" key="2">
    <source>
        <dbReference type="Pfam" id="PF13786"/>
    </source>
</evidence>
<evidence type="ECO:0000313" key="5">
    <source>
        <dbReference type="EMBL" id="SDE14601.1"/>
    </source>
</evidence>
<dbReference type="Proteomes" id="UP000198823">
    <property type="component" value="Unassembled WGS sequence"/>
</dbReference>